<dbReference type="InterPro" id="IPR006311">
    <property type="entry name" value="TAT_signal"/>
</dbReference>
<feature type="region of interest" description="Disordered" evidence="2">
    <location>
        <begin position="1"/>
        <end position="39"/>
    </location>
</feature>
<dbReference type="NCBIfam" id="NF037995">
    <property type="entry name" value="TRAP_S1"/>
    <property type="match status" value="1"/>
</dbReference>
<dbReference type="InterPro" id="IPR038404">
    <property type="entry name" value="TRAP_DctP_sf"/>
</dbReference>
<dbReference type="PANTHER" id="PTHR33376:SF4">
    <property type="entry name" value="SIALIC ACID-BINDING PERIPLASMIC PROTEIN SIAP"/>
    <property type="match status" value="1"/>
</dbReference>
<evidence type="ECO:0000256" key="2">
    <source>
        <dbReference type="SAM" id="MobiDB-lite"/>
    </source>
</evidence>
<keyword evidence="4" id="KW-1185">Reference proteome</keyword>
<evidence type="ECO:0000256" key="1">
    <source>
        <dbReference type="ARBA" id="ARBA00022729"/>
    </source>
</evidence>
<dbReference type="PROSITE" id="PS51318">
    <property type="entry name" value="TAT"/>
    <property type="match status" value="1"/>
</dbReference>
<dbReference type="AlphaFoldDB" id="A0A5C4L933"/>
<dbReference type="Pfam" id="PF03480">
    <property type="entry name" value="DctP"/>
    <property type="match status" value="1"/>
</dbReference>
<dbReference type="CDD" id="cd13602">
    <property type="entry name" value="PBP2_TRAP_BpDctp6_7"/>
    <property type="match status" value="1"/>
</dbReference>
<organism evidence="3 4">
    <name type="scientific">Methylobacterium terricola</name>
    <dbReference type="NCBI Taxonomy" id="2583531"/>
    <lineage>
        <taxon>Bacteria</taxon>
        <taxon>Pseudomonadati</taxon>
        <taxon>Pseudomonadota</taxon>
        <taxon>Alphaproteobacteria</taxon>
        <taxon>Hyphomicrobiales</taxon>
        <taxon>Methylobacteriaceae</taxon>
        <taxon>Methylobacterium</taxon>
    </lineage>
</organism>
<evidence type="ECO:0000313" key="3">
    <source>
        <dbReference type="EMBL" id="TNC07565.1"/>
    </source>
</evidence>
<dbReference type="EMBL" id="VDDA01000033">
    <property type="protein sequence ID" value="TNC07565.1"/>
    <property type="molecule type" value="Genomic_DNA"/>
</dbReference>
<dbReference type="PANTHER" id="PTHR33376">
    <property type="match status" value="1"/>
</dbReference>
<evidence type="ECO:0000313" key="4">
    <source>
        <dbReference type="Proteomes" id="UP000305267"/>
    </source>
</evidence>
<feature type="compositionally biased region" description="Basic residues" evidence="2">
    <location>
        <begin position="15"/>
        <end position="26"/>
    </location>
</feature>
<protein>
    <submittedName>
        <fullName evidence="3">TRAP transporter substrate-binding protein</fullName>
    </submittedName>
</protein>
<reference evidence="3 4" key="1">
    <citation type="submission" date="2019-06" db="EMBL/GenBank/DDBJ databases">
        <title>Genome of Methylobacterium sp. 17Sr1-39.</title>
        <authorList>
            <person name="Seo T."/>
        </authorList>
    </citation>
    <scope>NUCLEOTIDE SEQUENCE [LARGE SCALE GENOMIC DNA]</scope>
    <source>
        <strain evidence="3 4">17Sr1-39</strain>
    </source>
</reference>
<dbReference type="InterPro" id="IPR018389">
    <property type="entry name" value="DctP_fam"/>
</dbReference>
<dbReference type="OrthoDB" id="9783941at2"/>
<dbReference type="Gene3D" id="3.40.190.170">
    <property type="entry name" value="Bacterial extracellular solute-binding protein, family 7"/>
    <property type="match status" value="1"/>
</dbReference>
<gene>
    <name evidence="3" type="ORF">FF100_31840</name>
</gene>
<name>A0A5C4L933_9HYPH</name>
<comment type="caution">
    <text evidence="3">The sequence shown here is derived from an EMBL/GenBank/DDBJ whole genome shotgun (WGS) entry which is preliminary data.</text>
</comment>
<dbReference type="GO" id="GO:0055085">
    <property type="term" value="P:transmembrane transport"/>
    <property type="evidence" value="ECO:0007669"/>
    <property type="project" value="InterPro"/>
</dbReference>
<sequence>MAAGPRVAAEGGRGNRIRRRRGRVKGTSRDRGQGIGAYAGTIGGEERRMTRRALLQACLGGAGLMALSPLAVAAESPAASAPIVWRMPTEYPASTMPGEGLATFARRVAERSGGALAVRPSFDAAAGLRSGAMIGAVEAGTVEAADAFTGPLAAVDPLFGLSSLPFLATSIEEARALAGIARPAYARALARHGQRLLYVTPWAPSGIWSRHALAGAADLQGLRIRTYDATSAAVLAAAGARSVNLSQADAIPQVKAGAVDAMLSSGDGGVGRRLWEQLPHFLAVQYAMPISIALVSGAAYDALPDTLRHAVDEAAAETEARQWAAIRTRLDENFSRMRQNGVVIADPPPPEITGALARAGEAAVAAWVKDTGAEGERILAAYRGR</sequence>
<dbReference type="Proteomes" id="UP000305267">
    <property type="component" value="Unassembled WGS sequence"/>
</dbReference>
<keyword evidence="1" id="KW-0732">Signal</keyword>
<proteinExistence type="predicted"/>
<accession>A0A5C4L933</accession>